<evidence type="ECO:0000313" key="6">
    <source>
        <dbReference type="Proteomes" id="UP001165124"/>
    </source>
</evidence>
<proteinExistence type="inferred from homology"/>
<dbReference type="EMBL" id="BSRZ01000003">
    <property type="protein sequence ID" value="GLW63678.1"/>
    <property type="molecule type" value="Genomic_DNA"/>
</dbReference>
<dbReference type="Gene3D" id="3.50.50.60">
    <property type="entry name" value="FAD/NAD(P)-binding domain"/>
    <property type="match status" value="2"/>
</dbReference>
<organism evidence="5 6">
    <name type="scientific">Actinomadura rubrobrunea</name>
    <dbReference type="NCBI Taxonomy" id="115335"/>
    <lineage>
        <taxon>Bacteria</taxon>
        <taxon>Bacillati</taxon>
        <taxon>Actinomycetota</taxon>
        <taxon>Actinomycetes</taxon>
        <taxon>Streptosporangiales</taxon>
        <taxon>Thermomonosporaceae</taxon>
        <taxon>Actinomadura</taxon>
    </lineage>
</organism>
<dbReference type="AlphaFoldDB" id="A0A9W6UV86"/>
<reference evidence="5" key="1">
    <citation type="submission" date="2023-02" db="EMBL/GenBank/DDBJ databases">
        <title>Actinomadura rubrobrunea NBRC 14622.</title>
        <authorList>
            <person name="Ichikawa N."/>
            <person name="Sato H."/>
            <person name="Tonouchi N."/>
        </authorList>
    </citation>
    <scope>NUCLEOTIDE SEQUENCE</scope>
    <source>
        <strain evidence="5">NBRC 14622</strain>
    </source>
</reference>
<evidence type="ECO:0000256" key="2">
    <source>
        <dbReference type="ARBA" id="ARBA00022630"/>
    </source>
</evidence>
<keyword evidence="6" id="KW-1185">Reference proteome</keyword>
<dbReference type="Pfam" id="PF00743">
    <property type="entry name" value="FMO-like"/>
    <property type="match status" value="1"/>
</dbReference>
<keyword evidence="2" id="KW-0285">Flavoprotein</keyword>
<comment type="caution">
    <text evidence="5">The sequence shown here is derived from an EMBL/GenBank/DDBJ whole genome shotgun (WGS) entry which is preliminary data.</text>
</comment>
<keyword evidence="5" id="KW-0503">Monooxygenase</keyword>
<dbReference type="InterPro" id="IPR020946">
    <property type="entry name" value="Flavin_mOase-like"/>
</dbReference>
<dbReference type="Proteomes" id="UP001165124">
    <property type="component" value="Unassembled WGS sequence"/>
</dbReference>
<evidence type="ECO:0000313" key="5">
    <source>
        <dbReference type="EMBL" id="GLW63678.1"/>
    </source>
</evidence>
<keyword evidence="4" id="KW-0560">Oxidoreductase</keyword>
<protein>
    <submittedName>
        <fullName evidence="5">Monooxygenase</fullName>
    </submittedName>
</protein>
<evidence type="ECO:0000256" key="1">
    <source>
        <dbReference type="ARBA" id="ARBA00010139"/>
    </source>
</evidence>
<dbReference type="GO" id="GO:0050660">
    <property type="term" value="F:flavin adenine dinucleotide binding"/>
    <property type="evidence" value="ECO:0007669"/>
    <property type="project" value="InterPro"/>
</dbReference>
<name>A0A9W6UV86_9ACTN</name>
<dbReference type="SUPFAM" id="SSF51905">
    <property type="entry name" value="FAD/NAD(P)-binding domain"/>
    <property type="match status" value="2"/>
</dbReference>
<dbReference type="PANTHER" id="PTHR42877">
    <property type="entry name" value="L-ORNITHINE N(5)-MONOOXYGENASE-RELATED"/>
    <property type="match status" value="1"/>
</dbReference>
<accession>A0A9W6UV86</accession>
<gene>
    <name evidence="5" type="ORF">Arub01_19220</name>
</gene>
<dbReference type="GO" id="GO:0004499">
    <property type="term" value="F:N,N-dimethylaniline monooxygenase activity"/>
    <property type="evidence" value="ECO:0007669"/>
    <property type="project" value="InterPro"/>
</dbReference>
<dbReference type="RefSeq" id="WP_067914101.1">
    <property type="nucleotide sequence ID" value="NZ_BSRZ01000003.1"/>
</dbReference>
<keyword evidence="3" id="KW-0274">FAD</keyword>
<dbReference type="GO" id="GO:0050661">
    <property type="term" value="F:NADP binding"/>
    <property type="evidence" value="ECO:0007669"/>
    <property type="project" value="InterPro"/>
</dbReference>
<sequence>MRDDGLTALRKADDEKIRQSVAVADVPSLLAALAALTGDVSLLRPEFAPDRAPMAVDAGLDAERLALARDVAARTLLRLRDGEIEPVADLDPARLRAVMRYLAGEGSDEQAEFLAEELALSGDPGAPDWRKDDLAPGVDFRVLVIGAGMSGLLAAHRLRQAGVDHVVIEKNEDVGGTWLENRYPGCRVDVPSHLYSYSFAARSDWPDHYSDRDTLLEYWRDFADSSGVRSSIRFRTEVTEAAFDEEAGVWDVRLRTADGAAETVRANVVISAVGQLNRPALPAIEGRDSFAGPAFHSARWDDSVDLRGKRVAVVGTGASALQIVPSIVDAVGSMAVFQRSAPWLAPAPTLTEPFPEGMSWLLDAVPGYAKWYRFWLFNQYAEGLLRYARRDPDWRPDASGAPRAASAANEELRARLTGYLCAQIPDDPQLRAKVIPDYPPASKRMLRDNGAWIAALRRPHVELVTEPIERITPTGIAVAGRGEMPFDVIVYATGFQAGDFLAPMKIIGRGGVDLRARWDGDATAYLGMTVPGFPNLFLMYGPNTNIVVNGSVIFFSECSARYILEAVKTLLKGPHKTMEVRPDVCARFVDEVDAGNALMAWGAPEARSWYKNRHGRVSQNWPFSLLEYWRRTREPNPADFVFD</sequence>
<evidence type="ECO:0000256" key="3">
    <source>
        <dbReference type="ARBA" id="ARBA00022827"/>
    </source>
</evidence>
<dbReference type="PANTHER" id="PTHR42877:SF4">
    <property type="entry name" value="FAD_NAD(P)-BINDING DOMAIN-CONTAINING PROTEIN-RELATED"/>
    <property type="match status" value="1"/>
</dbReference>
<dbReference type="InterPro" id="IPR036188">
    <property type="entry name" value="FAD/NAD-bd_sf"/>
</dbReference>
<dbReference type="InterPro" id="IPR051209">
    <property type="entry name" value="FAD-bind_Monooxygenase_sf"/>
</dbReference>
<evidence type="ECO:0000256" key="4">
    <source>
        <dbReference type="ARBA" id="ARBA00023002"/>
    </source>
</evidence>
<comment type="similarity">
    <text evidence="1">Belongs to the FAD-binding monooxygenase family.</text>
</comment>